<feature type="compositionally biased region" description="Basic and acidic residues" evidence="3">
    <location>
        <begin position="1"/>
        <end position="11"/>
    </location>
</feature>
<keyword evidence="5" id="KW-1185">Reference proteome</keyword>
<comment type="caution">
    <text evidence="4">The sequence shown here is derived from an EMBL/GenBank/DDBJ whole genome shotgun (WGS) entry which is preliminary data.</text>
</comment>
<dbReference type="InterPro" id="IPR021858">
    <property type="entry name" value="Fun_TF"/>
</dbReference>
<reference evidence="4" key="1">
    <citation type="submission" date="2021-03" db="EMBL/GenBank/DDBJ databases">
        <title>Revisited historic fungal species revealed as producer of novel bioactive compounds through whole genome sequencing and comparative genomics.</title>
        <authorList>
            <person name="Vignolle G.A."/>
            <person name="Hochenegger N."/>
            <person name="Mach R.L."/>
            <person name="Mach-Aigner A.R."/>
            <person name="Javad Rahimi M."/>
            <person name="Salim K.A."/>
            <person name="Chan C.M."/>
            <person name="Lim L.B.L."/>
            <person name="Cai F."/>
            <person name="Druzhinina I.S."/>
            <person name="U'Ren J.M."/>
            <person name="Derntl C."/>
        </authorList>
    </citation>
    <scope>NUCLEOTIDE SEQUENCE</scope>
    <source>
        <strain evidence="4">TUCIM 5799</strain>
    </source>
</reference>
<accession>A0A9Q0AT88</accession>
<feature type="region of interest" description="Disordered" evidence="3">
    <location>
        <begin position="413"/>
        <end position="444"/>
    </location>
</feature>
<keyword evidence="2" id="KW-0539">Nucleus</keyword>
<dbReference type="EMBL" id="JAFIMR010000006">
    <property type="protein sequence ID" value="KAI1877656.1"/>
    <property type="molecule type" value="Genomic_DNA"/>
</dbReference>
<evidence type="ECO:0000256" key="3">
    <source>
        <dbReference type="SAM" id="MobiDB-lite"/>
    </source>
</evidence>
<dbReference type="Proteomes" id="UP000829685">
    <property type="component" value="Unassembled WGS sequence"/>
</dbReference>
<name>A0A9Q0AT88_9PEZI</name>
<evidence type="ECO:0000256" key="1">
    <source>
        <dbReference type="ARBA" id="ARBA00004123"/>
    </source>
</evidence>
<dbReference type="PANTHER" id="PTHR37534:SF51">
    <property type="entry name" value="ACRIFLAVINE SENSITIVITY CONTROL PROTEIN ACR-2"/>
    <property type="match status" value="1"/>
</dbReference>
<dbReference type="PANTHER" id="PTHR37534">
    <property type="entry name" value="TRANSCRIPTIONAL ACTIVATOR PROTEIN UGA3"/>
    <property type="match status" value="1"/>
</dbReference>
<protein>
    <submittedName>
        <fullName evidence="4">Uncharacterized protein</fullName>
    </submittedName>
</protein>
<dbReference type="GO" id="GO:0005634">
    <property type="term" value="C:nucleus"/>
    <property type="evidence" value="ECO:0007669"/>
    <property type="project" value="UniProtKB-SubCell"/>
</dbReference>
<dbReference type="GO" id="GO:0000976">
    <property type="term" value="F:transcription cis-regulatory region binding"/>
    <property type="evidence" value="ECO:0007669"/>
    <property type="project" value="TreeGrafter"/>
</dbReference>
<dbReference type="GO" id="GO:0003700">
    <property type="term" value="F:DNA-binding transcription factor activity"/>
    <property type="evidence" value="ECO:0007669"/>
    <property type="project" value="TreeGrafter"/>
</dbReference>
<evidence type="ECO:0000256" key="2">
    <source>
        <dbReference type="ARBA" id="ARBA00023242"/>
    </source>
</evidence>
<organism evidence="4 5">
    <name type="scientific">Neoarthrinium moseri</name>
    <dbReference type="NCBI Taxonomy" id="1658444"/>
    <lineage>
        <taxon>Eukaryota</taxon>
        <taxon>Fungi</taxon>
        <taxon>Dikarya</taxon>
        <taxon>Ascomycota</taxon>
        <taxon>Pezizomycotina</taxon>
        <taxon>Sordariomycetes</taxon>
        <taxon>Xylariomycetidae</taxon>
        <taxon>Amphisphaeriales</taxon>
        <taxon>Apiosporaceae</taxon>
        <taxon>Neoarthrinium</taxon>
    </lineage>
</organism>
<feature type="compositionally biased region" description="Basic residues" evidence="3">
    <location>
        <begin position="15"/>
        <end position="30"/>
    </location>
</feature>
<sequence length="597" mass="66200">MYARTGRRECNSKSTAHRARRTSRTTHHGGRFPLTPTLARTHPDHRPRRYAPSIRLRCLSDRNAGPAAEVASRVTVVCQLVRNVRGEGSRALAIMPHTATARGGESDPASAVDTEHFTSDQILEPVAARPEVVVKQPTPSLYHRAQMIFEGLDYFNKMICPDLVCLETHFNPYRVNLQRVDNIPDIYVKVLVSVACFHRLMSNGPEPTPSSALIQKDVDVFSLRVEALQSLNEQLSEPDQQKSDATLLCVLSLMIASIQSSAYTEWRAHLEGARRIISLRGGLKKIITVNPYFKPVLTFFMLIDVMGSTTTASTHKDMAEATSMAMKYWEIETGVLQFMATTCMPCPDALFRVIILVNYLRTIAHRPGLAARRRNGTKMAIEKVLSFSPTDYAAHMQYFNGWATNGKEVGFSPVNGPPRTVSSSSSGSSHPSEASSPSTDSSRGGEADFWLSIGVMYRASTLLYVLRTLVFDSDDEPSDLLPANLLPNVDSLRLETFQVLYGALAPVFADPVSMHQIGKLIMWPLFILGMETDHTNVNLREFVTNGFAVLSHAMGTLGPLGAIEELGTKWKIDAESGPQTRVTWDDYFQGRADYIVF</sequence>
<comment type="subcellular location">
    <subcellularLocation>
        <location evidence="1">Nucleus</location>
    </subcellularLocation>
</comment>
<evidence type="ECO:0000313" key="5">
    <source>
        <dbReference type="Proteomes" id="UP000829685"/>
    </source>
</evidence>
<feature type="region of interest" description="Disordered" evidence="3">
    <location>
        <begin position="1"/>
        <end position="48"/>
    </location>
</feature>
<dbReference type="GO" id="GO:0045944">
    <property type="term" value="P:positive regulation of transcription by RNA polymerase II"/>
    <property type="evidence" value="ECO:0007669"/>
    <property type="project" value="TreeGrafter"/>
</dbReference>
<dbReference type="Pfam" id="PF11951">
    <property type="entry name" value="Fungal_trans_2"/>
    <property type="match status" value="1"/>
</dbReference>
<dbReference type="AlphaFoldDB" id="A0A9Q0AT88"/>
<gene>
    <name evidence="4" type="ORF">JX265_003664</name>
</gene>
<feature type="compositionally biased region" description="Low complexity" evidence="3">
    <location>
        <begin position="422"/>
        <end position="442"/>
    </location>
</feature>
<proteinExistence type="predicted"/>
<evidence type="ECO:0000313" key="4">
    <source>
        <dbReference type="EMBL" id="KAI1877656.1"/>
    </source>
</evidence>